<evidence type="ECO:0000256" key="3">
    <source>
        <dbReference type="ARBA" id="ARBA00022692"/>
    </source>
</evidence>
<name>A0A9D3QE28_MEGAT</name>
<dbReference type="PANTHER" id="PTHR10962">
    <property type="entry name" value="INTEGRAL TRANSMEMBRANE PROTEIN 2"/>
    <property type="match status" value="1"/>
</dbReference>
<dbReference type="GO" id="GO:0001540">
    <property type="term" value="F:amyloid-beta binding"/>
    <property type="evidence" value="ECO:0007669"/>
    <property type="project" value="TreeGrafter"/>
</dbReference>
<comment type="caution">
    <text evidence="11">The sequence shown here is derived from an EMBL/GenBank/DDBJ whole genome shotgun (WGS) entry which is preliminary data.</text>
</comment>
<proteinExistence type="inferred from homology"/>
<feature type="transmembrane region" description="Helical" evidence="9">
    <location>
        <begin position="60"/>
        <end position="84"/>
    </location>
</feature>
<dbReference type="PANTHER" id="PTHR10962:SF7">
    <property type="entry name" value="INTEGRAL MEMBRANE PROTEIN 2A"/>
    <property type="match status" value="1"/>
</dbReference>
<keyword evidence="5 9" id="KW-1133">Transmembrane helix</keyword>
<dbReference type="Proteomes" id="UP001046870">
    <property type="component" value="Chromosome 3"/>
</dbReference>
<evidence type="ECO:0000256" key="7">
    <source>
        <dbReference type="ARBA" id="ARBA00023157"/>
    </source>
</evidence>
<evidence type="ECO:0000313" key="11">
    <source>
        <dbReference type="EMBL" id="KAG7484158.1"/>
    </source>
</evidence>
<dbReference type="InterPro" id="IPR007084">
    <property type="entry name" value="BRICHOS_dom"/>
</dbReference>
<dbReference type="GO" id="GO:0042985">
    <property type="term" value="P:negative regulation of amyloid precursor protein biosynthetic process"/>
    <property type="evidence" value="ECO:0007669"/>
    <property type="project" value="TreeGrafter"/>
</dbReference>
<feature type="domain" description="BRICHOS" evidence="10">
    <location>
        <begin position="139"/>
        <end position="231"/>
    </location>
</feature>
<comment type="subcellular location">
    <subcellularLocation>
        <location evidence="1 9">Membrane</location>
        <topology evidence="1 9">Single-pass type II membrane protein</topology>
    </subcellularLocation>
</comment>
<accession>A0A9D3QE28</accession>
<evidence type="ECO:0000259" key="10">
    <source>
        <dbReference type="PROSITE" id="PS50869"/>
    </source>
</evidence>
<dbReference type="Pfam" id="PF04089">
    <property type="entry name" value="BRICHOS"/>
    <property type="match status" value="1"/>
</dbReference>
<evidence type="ECO:0000256" key="1">
    <source>
        <dbReference type="ARBA" id="ARBA00004606"/>
    </source>
</evidence>
<keyword evidence="3 9" id="KW-0812">Transmembrane</keyword>
<evidence type="ECO:0000256" key="6">
    <source>
        <dbReference type="ARBA" id="ARBA00023136"/>
    </source>
</evidence>
<gene>
    <name evidence="11" type="ORF">MATL_G00046280</name>
</gene>
<dbReference type="InterPro" id="IPR040145">
    <property type="entry name" value="ITM2"/>
</dbReference>
<dbReference type="AlphaFoldDB" id="A0A9D3QE28"/>
<dbReference type="OrthoDB" id="9982095at2759"/>
<keyword evidence="7" id="KW-1015">Disulfide bond</keyword>
<dbReference type="SMART" id="SM01039">
    <property type="entry name" value="BRICHOS"/>
    <property type="match status" value="1"/>
</dbReference>
<protein>
    <recommendedName>
        <fullName evidence="9">Integral membrane protein 2</fullName>
    </recommendedName>
</protein>
<sequence length="267" mass="29980">MVKIAFSSGLAQKAPGKDGEVLVTEKERVHDVPSPTRIMLQEDPETALVHSHESSTGRCLLTLLGLAFILTGLIVGSACLYRFFTPKKLYHGGMHFTDMGGDMIPMDMESREPYYLPHIDEEVEICETIAIISVPEPSFGNGGLVQILHDFDSKMTTYVDLTLNTCFVIPLNTSVVMSPQDLQDLFEQLSSGPYTTYLVHEELVVSERIDDVAELGFNVFSLCDGKDTYRMQRRTEIIGLQKRSVQDCFTIRHFENKFVTETKICKA</sequence>
<dbReference type="EMBL" id="JAFDVH010000003">
    <property type="protein sequence ID" value="KAG7484158.1"/>
    <property type="molecule type" value="Genomic_DNA"/>
</dbReference>
<organism evidence="11 12">
    <name type="scientific">Megalops atlanticus</name>
    <name type="common">Tarpon</name>
    <name type="synonym">Clupea gigantea</name>
    <dbReference type="NCBI Taxonomy" id="7932"/>
    <lineage>
        <taxon>Eukaryota</taxon>
        <taxon>Metazoa</taxon>
        <taxon>Chordata</taxon>
        <taxon>Craniata</taxon>
        <taxon>Vertebrata</taxon>
        <taxon>Euteleostomi</taxon>
        <taxon>Actinopterygii</taxon>
        <taxon>Neopterygii</taxon>
        <taxon>Teleostei</taxon>
        <taxon>Elopiformes</taxon>
        <taxon>Megalopidae</taxon>
        <taxon>Megalops</taxon>
    </lineage>
</organism>
<keyword evidence="9" id="KW-1003">Cell membrane</keyword>
<dbReference type="GO" id="GO:0005886">
    <property type="term" value="C:plasma membrane"/>
    <property type="evidence" value="ECO:0007669"/>
    <property type="project" value="UniProtKB-UniRule"/>
</dbReference>
<evidence type="ECO:0000256" key="5">
    <source>
        <dbReference type="ARBA" id="ARBA00022989"/>
    </source>
</evidence>
<evidence type="ECO:0000313" key="12">
    <source>
        <dbReference type="Proteomes" id="UP001046870"/>
    </source>
</evidence>
<keyword evidence="6 9" id="KW-0472">Membrane</keyword>
<reference evidence="11" key="1">
    <citation type="submission" date="2021-01" db="EMBL/GenBank/DDBJ databases">
        <authorList>
            <person name="Zahm M."/>
            <person name="Roques C."/>
            <person name="Cabau C."/>
            <person name="Klopp C."/>
            <person name="Donnadieu C."/>
            <person name="Jouanno E."/>
            <person name="Lampietro C."/>
            <person name="Louis A."/>
            <person name="Herpin A."/>
            <person name="Echchiki A."/>
            <person name="Berthelot C."/>
            <person name="Parey E."/>
            <person name="Roest-Crollius H."/>
            <person name="Braasch I."/>
            <person name="Postlethwait J."/>
            <person name="Bobe J."/>
            <person name="Montfort J."/>
            <person name="Bouchez O."/>
            <person name="Begum T."/>
            <person name="Mejri S."/>
            <person name="Adams A."/>
            <person name="Chen W.-J."/>
            <person name="Guiguen Y."/>
        </authorList>
    </citation>
    <scope>NUCLEOTIDE SEQUENCE</scope>
    <source>
        <strain evidence="11">YG-15Mar2019-1</strain>
        <tissue evidence="11">Brain</tissue>
    </source>
</reference>
<comment type="similarity">
    <text evidence="2 9">Belongs to the ITM2 family.</text>
</comment>
<keyword evidence="8" id="KW-0325">Glycoprotein</keyword>
<keyword evidence="12" id="KW-1185">Reference proteome</keyword>
<keyword evidence="4 9" id="KW-0735">Signal-anchor</keyword>
<evidence type="ECO:0000256" key="2">
    <source>
        <dbReference type="ARBA" id="ARBA00006794"/>
    </source>
</evidence>
<evidence type="ECO:0000256" key="4">
    <source>
        <dbReference type="ARBA" id="ARBA00022968"/>
    </source>
</evidence>
<evidence type="ECO:0000256" key="9">
    <source>
        <dbReference type="RuleBase" id="RU367061"/>
    </source>
</evidence>
<dbReference type="GO" id="GO:0070062">
    <property type="term" value="C:extracellular exosome"/>
    <property type="evidence" value="ECO:0007669"/>
    <property type="project" value="TreeGrafter"/>
</dbReference>
<dbReference type="GO" id="GO:0005794">
    <property type="term" value="C:Golgi apparatus"/>
    <property type="evidence" value="ECO:0007669"/>
    <property type="project" value="TreeGrafter"/>
</dbReference>
<evidence type="ECO:0000256" key="8">
    <source>
        <dbReference type="ARBA" id="ARBA00023180"/>
    </source>
</evidence>
<dbReference type="PROSITE" id="PS50869">
    <property type="entry name" value="BRICHOS"/>
    <property type="match status" value="1"/>
</dbReference>